<feature type="region of interest" description="Disordered" evidence="1">
    <location>
        <begin position="48"/>
        <end position="69"/>
    </location>
</feature>
<accession>A0AAD6ALW4</accession>
<reference evidence="2" key="1">
    <citation type="submission" date="2022-11" db="EMBL/GenBank/DDBJ databases">
        <title>Chromosome-level genome of Pogonophryne albipinna.</title>
        <authorList>
            <person name="Jo E."/>
        </authorList>
    </citation>
    <scope>NUCLEOTIDE SEQUENCE</scope>
    <source>
        <strain evidence="2">SGF0006</strain>
        <tissue evidence="2">Muscle</tissue>
    </source>
</reference>
<evidence type="ECO:0000313" key="2">
    <source>
        <dbReference type="EMBL" id="KAJ4927082.1"/>
    </source>
</evidence>
<dbReference type="AlphaFoldDB" id="A0AAD6ALW4"/>
<sequence>MVNGWQHLVLVEISQQPRASQKQKEGPQTAVISPNRYTAADRGVRLYSSLPMRPNPDGKRLPSTGFDGDNMYMNENSHDFLPPNQLPKAQPACLEPRRSVIGQVQSCVTDRKPADWGRRYLWIAALIKALRLCLETPAVWGPRTSALALL</sequence>
<dbReference type="EMBL" id="JAPTMU010000019">
    <property type="protein sequence ID" value="KAJ4927082.1"/>
    <property type="molecule type" value="Genomic_DNA"/>
</dbReference>
<gene>
    <name evidence="2" type="ORF">JOQ06_014819</name>
</gene>
<dbReference type="Proteomes" id="UP001219934">
    <property type="component" value="Unassembled WGS sequence"/>
</dbReference>
<evidence type="ECO:0000313" key="3">
    <source>
        <dbReference type="Proteomes" id="UP001219934"/>
    </source>
</evidence>
<comment type="caution">
    <text evidence="2">The sequence shown here is derived from an EMBL/GenBank/DDBJ whole genome shotgun (WGS) entry which is preliminary data.</text>
</comment>
<evidence type="ECO:0000256" key="1">
    <source>
        <dbReference type="SAM" id="MobiDB-lite"/>
    </source>
</evidence>
<organism evidence="2 3">
    <name type="scientific">Pogonophryne albipinna</name>
    <dbReference type="NCBI Taxonomy" id="1090488"/>
    <lineage>
        <taxon>Eukaryota</taxon>
        <taxon>Metazoa</taxon>
        <taxon>Chordata</taxon>
        <taxon>Craniata</taxon>
        <taxon>Vertebrata</taxon>
        <taxon>Euteleostomi</taxon>
        <taxon>Actinopterygii</taxon>
        <taxon>Neopterygii</taxon>
        <taxon>Teleostei</taxon>
        <taxon>Neoteleostei</taxon>
        <taxon>Acanthomorphata</taxon>
        <taxon>Eupercaria</taxon>
        <taxon>Perciformes</taxon>
        <taxon>Notothenioidei</taxon>
        <taxon>Pogonophryne</taxon>
    </lineage>
</organism>
<proteinExistence type="predicted"/>
<protein>
    <submittedName>
        <fullName evidence="2">Uncharacterized protein</fullName>
    </submittedName>
</protein>
<keyword evidence="3" id="KW-1185">Reference proteome</keyword>
<name>A0AAD6ALW4_9TELE</name>
<feature type="non-terminal residue" evidence="2">
    <location>
        <position position="1"/>
    </location>
</feature>